<proteinExistence type="predicted"/>
<dbReference type="Pfam" id="PF07727">
    <property type="entry name" value="RVT_2"/>
    <property type="match status" value="1"/>
</dbReference>
<organism evidence="3 5">
    <name type="scientific">Phytophthora cactorum</name>
    <dbReference type="NCBI Taxonomy" id="29920"/>
    <lineage>
        <taxon>Eukaryota</taxon>
        <taxon>Sar</taxon>
        <taxon>Stramenopiles</taxon>
        <taxon>Oomycota</taxon>
        <taxon>Peronosporomycetes</taxon>
        <taxon>Peronosporales</taxon>
        <taxon>Peronosporaceae</taxon>
        <taxon>Phytophthora</taxon>
    </lineage>
</organism>
<feature type="compositionally biased region" description="Basic and acidic residues" evidence="1">
    <location>
        <begin position="18"/>
        <end position="30"/>
    </location>
</feature>
<dbReference type="VEuPathDB" id="FungiDB:PC110_g5887"/>
<dbReference type="EMBL" id="RCMI01000251">
    <property type="protein sequence ID" value="KAG2922424.1"/>
    <property type="molecule type" value="Genomic_DNA"/>
</dbReference>
<dbReference type="Proteomes" id="UP000774804">
    <property type="component" value="Unassembled WGS sequence"/>
</dbReference>
<evidence type="ECO:0000313" key="5">
    <source>
        <dbReference type="Proteomes" id="UP000774804"/>
    </source>
</evidence>
<feature type="domain" description="Reverse transcriptase Ty1/copia-type" evidence="2">
    <location>
        <begin position="120"/>
        <end position="239"/>
    </location>
</feature>
<evidence type="ECO:0000259" key="2">
    <source>
        <dbReference type="Pfam" id="PF07727"/>
    </source>
</evidence>
<sequence length="240" mass="27255">MARQLLDDDDISLLTGEKNGRGDKKQKDRRSALVEMVYPESKVDEVEELQVYAAFAAIALITEPKPQPQQRTWHISEVKIPRSVSQAMNSPQRAEWWKGMEKEIKTMLDKGVLELVPESEMPEGTKSLQTVWRFQAKTDDFGNVVRYRSRRCGRGGKEKPGVDFNVVGTFSPVARMASFRMLVAMCKILHLLAYQADIDTAYLNARKRALAFVRSIAGFPLKRGWVYKVNNALYGLRESG</sequence>
<evidence type="ECO:0000256" key="1">
    <source>
        <dbReference type="SAM" id="MobiDB-lite"/>
    </source>
</evidence>
<comment type="caution">
    <text evidence="3">The sequence shown here is derived from an EMBL/GenBank/DDBJ whole genome shotgun (WGS) entry which is preliminary data.</text>
</comment>
<dbReference type="AlphaFoldDB" id="A0A8T1CI56"/>
<dbReference type="InterPro" id="IPR013103">
    <property type="entry name" value="RVT_2"/>
</dbReference>
<dbReference type="EMBL" id="RCMK01000463">
    <property type="protein sequence ID" value="KAG2927286.1"/>
    <property type="molecule type" value="Genomic_DNA"/>
</dbReference>
<name>A0A8T1CI56_9STRA</name>
<evidence type="ECO:0000313" key="4">
    <source>
        <dbReference type="EMBL" id="KAG2927286.1"/>
    </source>
</evidence>
<feature type="region of interest" description="Disordered" evidence="1">
    <location>
        <begin position="1"/>
        <end position="30"/>
    </location>
</feature>
<reference evidence="3" key="1">
    <citation type="submission" date="2018-10" db="EMBL/GenBank/DDBJ databases">
        <title>Effector identification in a new, highly contiguous assembly of the strawberry crown rot pathogen Phytophthora cactorum.</title>
        <authorList>
            <person name="Armitage A.D."/>
            <person name="Nellist C.F."/>
            <person name="Bates H."/>
            <person name="Vickerstaff R.J."/>
            <person name="Harrison R.J."/>
        </authorList>
    </citation>
    <scope>NUCLEOTIDE SEQUENCE</scope>
    <source>
        <strain evidence="3">4032</strain>
        <strain evidence="4">4040</strain>
    </source>
</reference>
<protein>
    <recommendedName>
        <fullName evidence="2">Reverse transcriptase Ty1/copia-type domain-containing protein</fullName>
    </recommendedName>
</protein>
<dbReference type="Proteomes" id="UP000736787">
    <property type="component" value="Unassembled WGS sequence"/>
</dbReference>
<accession>A0A8T1CI56</accession>
<evidence type="ECO:0000313" key="3">
    <source>
        <dbReference type="EMBL" id="KAG2922424.1"/>
    </source>
</evidence>
<gene>
    <name evidence="3" type="ORF">PC115_g9249</name>
    <name evidence="4" type="ORF">PC117_g14630</name>
</gene>